<dbReference type="Proteomes" id="UP001500298">
    <property type="component" value="Unassembled WGS sequence"/>
</dbReference>
<evidence type="ECO:0000313" key="7">
    <source>
        <dbReference type="EMBL" id="GAA4839966.1"/>
    </source>
</evidence>
<dbReference type="Gene3D" id="2.60.200.30">
    <property type="entry name" value="Probable inorganic polyphosphate/atp-NAD kinase, domain 2"/>
    <property type="match status" value="1"/>
</dbReference>
<comment type="caution">
    <text evidence="7">The sequence shown here is derived from an EMBL/GenBank/DDBJ whole genome shotgun (WGS) entry which is preliminary data.</text>
</comment>
<keyword evidence="2 6" id="KW-0418">Kinase</keyword>
<evidence type="ECO:0000256" key="6">
    <source>
        <dbReference type="HAMAP-Rule" id="MF_00361"/>
    </source>
</evidence>
<comment type="subcellular location">
    <subcellularLocation>
        <location evidence="6">Cytoplasm</location>
    </subcellularLocation>
</comment>
<evidence type="ECO:0000256" key="4">
    <source>
        <dbReference type="ARBA" id="ARBA00023027"/>
    </source>
</evidence>
<evidence type="ECO:0000313" key="8">
    <source>
        <dbReference type="Proteomes" id="UP001500298"/>
    </source>
</evidence>
<accession>A0ABP9DCF5</accession>
<feature type="binding site" evidence="6">
    <location>
        <position position="81"/>
    </location>
    <ligand>
        <name>NAD(+)</name>
        <dbReference type="ChEBI" id="CHEBI:57540"/>
    </ligand>
</feature>
<feature type="binding site" evidence="6">
    <location>
        <begin position="190"/>
        <end position="195"/>
    </location>
    <ligand>
        <name>NAD(+)</name>
        <dbReference type="ChEBI" id="CHEBI:57540"/>
    </ligand>
</feature>
<keyword evidence="6" id="KW-0963">Cytoplasm</keyword>
<feature type="binding site" evidence="6">
    <location>
        <begin position="76"/>
        <end position="77"/>
    </location>
    <ligand>
        <name>NAD(+)</name>
        <dbReference type="ChEBI" id="CHEBI:57540"/>
    </ligand>
</feature>
<comment type="function">
    <text evidence="6">Involved in the regulation of the intracellular balance of NAD and NADP, and is a key enzyme in the biosynthesis of NADP. Catalyzes specifically the phosphorylation on 2'-hydroxyl of the adenosine moiety of NAD to yield NADP.</text>
</comment>
<evidence type="ECO:0000256" key="3">
    <source>
        <dbReference type="ARBA" id="ARBA00022857"/>
    </source>
</evidence>
<dbReference type="Gene3D" id="3.40.50.10330">
    <property type="entry name" value="Probable inorganic polyphosphate/atp-NAD kinase, domain 1"/>
    <property type="match status" value="1"/>
</dbReference>
<protein>
    <recommendedName>
        <fullName evidence="6">NAD kinase</fullName>
        <ecNumber evidence="6">2.7.1.23</ecNumber>
    </recommendedName>
    <alternativeName>
        <fullName evidence="6">ATP-dependent NAD kinase</fullName>
    </alternativeName>
</protein>
<keyword evidence="8" id="KW-1185">Reference proteome</keyword>
<sequence>MKIGIHSRSMDPSKSAYILNIVKEIALRENVETWLSAELIEYITSSLPSESLPTHIPFVGYDDLGPIDILVSIGGDGTLLHSLTMVRERHIPILGINAGRLGFLATTSKDKVKTAVDALLNGYYTIEQRSMIALESNIDVFDGLNFGLNEFTILKRDTSSMIQVNTYLDGEYLNSYWSDGLIVSTPTGSTGYSLSVGGPVVMPNTGNFIIAPVCPHNLNVRPLVVSDSSVISFQIEGRSRNFLVSLDSRSKKVDDTVKLAVRKCPFYANLVKFNEDNFLSTLRLKLNWGIDARN</sequence>
<dbReference type="InterPro" id="IPR016064">
    <property type="entry name" value="NAD/diacylglycerol_kinase_sf"/>
</dbReference>
<dbReference type="InterPro" id="IPR017437">
    <property type="entry name" value="ATP-NAD_kinase_PpnK-typ_C"/>
</dbReference>
<dbReference type="HAMAP" id="MF_00361">
    <property type="entry name" value="NAD_kinase"/>
    <property type="match status" value="1"/>
</dbReference>
<dbReference type="EC" id="2.7.1.23" evidence="6"/>
<evidence type="ECO:0000256" key="5">
    <source>
        <dbReference type="ARBA" id="ARBA00047925"/>
    </source>
</evidence>
<dbReference type="PANTHER" id="PTHR20275:SF0">
    <property type="entry name" value="NAD KINASE"/>
    <property type="match status" value="1"/>
</dbReference>
<dbReference type="NCBIfam" id="NF002521">
    <property type="entry name" value="PRK01911.1"/>
    <property type="match status" value="1"/>
</dbReference>
<comment type="caution">
    <text evidence="6">Lacks conserved residue(s) required for the propagation of feature annotation.</text>
</comment>
<dbReference type="RefSeq" id="WP_345372544.1">
    <property type="nucleotide sequence ID" value="NZ_BAABJX010000039.1"/>
</dbReference>
<name>A0ABP9DCF5_9BACT</name>
<keyword evidence="4 6" id="KW-0520">NAD</keyword>
<keyword evidence="3 6" id="KW-0521">NADP</keyword>
<keyword evidence="1 6" id="KW-0808">Transferase</keyword>
<organism evidence="7 8">
    <name type="scientific">Algivirga pacifica</name>
    <dbReference type="NCBI Taxonomy" id="1162670"/>
    <lineage>
        <taxon>Bacteria</taxon>
        <taxon>Pseudomonadati</taxon>
        <taxon>Bacteroidota</taxon>
        <taxon>Cytophagia</taxon>
        <taxon>Cytophagales</taxon>
        <taxon>Flammeovirgaceae</taxon>
        <taxon>Algivirga</taxon>
    </lineage>
</organism>
<gene>
    <name evidence="6" type="primary">nadK</name>
    <name evidence="7" type="ORF">GCM10023331_26410</name>
</gene>
<dbReference type="Pfam" id="PF01513">
    <property type="entry name" value="NAD_kinase"/>
    <property type="match status" value="1"/>
</dbReference>
<dbReference type="InterPro" id="IPR017438">
    <property type="entry name" value="ATP-NAD_kinase_N"/>
</dbReference>
<keyword evidence="6" id="KW-0547">Nucleotide-binding</keyword>
<dbReference type="PANTHER" id="PTHR20275">
    <property type="entry name" value="NAD KINASE"/>
    <property type="match status" value="1"/>
</dbReference>
<evidence type="ECO:0000256" key="2">
    <source>
        <dbReference type="ARBA" id="ARBA00022777"/>
    </source>
</evidence>
<dbReference type="InterPro" id="IPR002504">
    <property type="entry name" value="NADK"/>
</dbReference>
<dbReference type="GO" id="GO:0016301">
    <property type="term" value="F:kinase activity"/>
    <property type="evidence" value="ECO:0007669"/>
    <property type="project" value="UniProtKB-KW"/>
</dbReference>
<comment type="similarity">
    <text evidence="6">Belongs to the NAD kinase family.</text>
</comment>
<comment type="catalytic activity">
    <reaction evidence="5 6">
        <text>NAD(+) + ATP = ADP + NADP(+) + H(+)</text>
        <dbReference type="Rhea" id="RHEA:18629"/>
        <dbReference type="ChEBI" id="CHEBI:15378"/>
        <dbReference type="ChEBI" id="CHEBI:30616"/>
        <dbReference type="ChEBI" id="CHEBI:57540"/>
        <dbReference type="ChEBI" id="CHEBI:58349"/>
        <dbReference type="ChEBI" id="CHEBI:456216"/>
        <dbReference type="EC" id="2.7.1.23"/>
    </reaction>
</comment>
<feature type="binding site" evidence="6">
    <location>
        <begin position="149"/>
        <end position="150"/>
    </location>
    <ligand>
        <name>NAD(+)</name>
        <dbReference type="ChEBI" id="CHEBI:57540"/>
    </ligand>
</feature>
<reference evidence="8" key="1">
    <citation type="journal article" date="2019" name="Int. J. Syst. Evol. Microbiol.">
        <title>The Global Catalogue of Microorganisms (GCM) 10K type strain sequencing project: providing services to taxonomists for standard genome sequencing and annotation.</title>
        <authorList>
            <consortium name="The Broad Institute Genomics Platform"/>
            <consortium name="The Broad Institute Genome Sequencing Center for Infectious Disease"/>
            <person name="Wu L."/>
            <person name="Ma J."/>
        </authorList>
    </citation>
    <scope>NUCLEOTIDE SEQUENCE [LARGE SCALE GENOMIC DNA]</scope>
    <source>
        <strain evidence="8">JCM 18326</strain>
    </source>
</reference>
<evidence type="ECO:0000256" key="1">
    <source>
        <dbReference type="ARBA" id="ARBA00022679"/>
    </source>
</evidence>
<dbReference type="SUPFAM" id="SSF111331">
    <property type="entry name" value="NAD kinase/diacylglycerol kinase-like"/>
    <property type="match status" value="1"/>
</dbReference>
<keyword evidence="6" id="KW-0067">ATP-binding</keyword>
<feature type="active site" description="Proton acceptor" evidence="6">
    <location>
        <position position="76"/>
    </location>
</feature>
<feature type="binding site" evidence="6">
    <location>
        <position position="179"/>
    </location>
    <ligand>
        <name>NAD(+)</name>
        <dbReference type="ChEBI" id="CHEBI:57540"/>
    </ligand>
</feature>
<dbReference type="Pfam" id="PF20143">
    <property type="entry name" value="NAD_kinase_C"/>
    <property type="match status" value="1"/>
</dbReference>
<dbReference type="EMBL" id="BAABJX010000039">
    <property type="protein sequence ID" value="GAA4839966.1"/>
    <property type="molecule type" value="Genomic_DNA"/>
</dbReference>
<proteinExistence type="inferred from homology"/>
<comment type="cofactor">
    <cofactor evidence="6">
        <name>a divalent metal cation</name>
        <dbReference type="ChEBI" id="CHEBI:60240"/>
    </cofactor>
</comment>